<evidence type="ECO:0000259" key="13">
    <source>
        <dbReference type="Pfam" id="PF02163"/>
    </source>
</evidence>
<evidence type="ECO:0000256" key="11">
    <source>
        <dbReference type="ARBA" id="ARBA00023136"/>
    </source>
</evidence>
<dbReference type="KEGG" id="pbor:BSF38_01438"/>
<feature type="transmembrane region" description="Helical" evidence="12">
    <location>
        <begin position="20"/>
        <end position="42"/>
    </location>
</feature>
<reference evidence="15" key="1">
    <citation type="submission" date="2016-12" db="EMBL/GenBank/DDBJ databases">
        <title>Comparative genomics of four Isosphaeraceae planctomycetes: a common pool of plasmids and glycoside hydrolase genes.</title>
        <authorList>
            <person name="Ivanova A."/>
        </authorList>
    </citation>
    <scope>NUCLEOTIDE SEQUENCE [LARGE SCALE GENOMIC DNA]</scope>
    <source>
        <strain evidence="15">PX4</strain>
    </source>
</reference>
<proteinExistence type="inferred from homology"/>
<evidence type="ECO:0000313" key="14">
    <source>
        <dbReference type="EMBL" id="APW59977.1"/>
    </source>
</evidence>
<evidence type="ECO:0000256" key="6">
    <source>
        <dbReference type="ARBA" id="ARBA00022723"/>
    </source>
</evidence>
<dbReference type="Proteomes" id="UP000186309">
    <property type="component" value="Chromosome"/>
</dbReference>
<evidence type="ECO:0000256" key="3">
    <source>
        <dbReference type="ARBA" id="ARBA00007931"/>
    </source>
</evidence>
<dbReference type="RefSeq" id="WP_076344301.1">
    <property type="nucleotide sequence ID" value="NZ_CP019082.1"/>
</dbReference>
<keyword evidence="9 12" id="KW-1133">Transmembrane helix</keyword>
<evidence type="ECO:0000313" key="15">
    <source>
        <dbReference type="Proteomes" id="UP000186309"/>
    </source>
</evidence>
<comment type="subcellular location">
    <subcellularLocation>
        <location evidence="2">Membrane</location>
        <topology evidence="2">Multi-pass membrane protein</topology>
    </subcellularLocation>
</comment>
<name>A0A1U7CM34_9BACT</name>
<sequence length="360" mass="39734">MSDLLTWSPIPLGRWFGTTVKVHVCLILYVAFRLLLAPFAVAADSGMKNLEQTAAWLALLLLALAIHEAAHAATAFLLDCDQEDVHLWPLGNLTGPSYTARGVDSMLVAIAGPLISGALALGIAAGLGLIADAQFVWNPFSNKADVGAPWIDATTQAAPLSMVWWIGWFGFLNYILFLVNLLPALPFDGGRLFRGFLANTSIVASKDGMIAPWTARATAAILFLVGVVRLFAGDLGDGATLIGVAVLIELFVRSESRMLEDGGFFDDGVFGYDFSEGYTSLEGSAAVVRPHRESALERWRRRRSDVRRRRRMMTEAAEERRMDEILDKLYRQGRSALTDEEQRFLIRVSARYRNRPKTQE</sequence>
<dbReference type="OrthoDB" id="211880at2"/>
<dbReference type="GO" id="GO:0046872">
    <property type="term" value="F:metal ion binding"/>
    <property type="evidence" value="ECO:0007669"/>
    <property type="project" value="UniProtKB-KW"/>
</dbReference>
<dbReference type="GO" id="GO:0006508">
    <property type="term" value="P:proteolysis"/>
    <property type="evidence" value="ECO:0007669"/>
    <property type="project" value="UniProtKB-KW"/>
</dbReference>
<organism evidence="14 15">
    <name type="scientific">Paludisphaera borealis</name>
    <dbReference type="NCBI Taxonomy" id="1387353"/>
    <lineage>
        <taxon>Bacteria</taxon>
        <taxon>Pseudomonadati</taxon>
        <taxon>Planctomycetota</taxon>
        <taxon>Planctomycetia</taxon>
        <taxon>Isosphaerales</taxon>
        <taxon>Isosphaeraceae</taxon>
        <taxon>Paludisphaera</taxon>
    </lineage>
</organism>
<feature type="transmembrane region" description="Helical" evidence="12">
    <location>
        <begin position="54"/>
        <end position="78"/>
    </location>
</feature>
<evidence type="ECO:0000256" key="10">
    <source>
        <dbReference type="ARBA" id="ARBA00023049"/>
    </source>
</evidence>
<dbReference type="InterPro" id="IPR008915">
    <property type="entry name" value="Peptidase_M50"/>
</dbReference>
<evidence type="ECO:0000256" key="8">
    <source>
        <dbReference type="ARBA" id="ARBA00022833"/>
    </source>
</evidence>
<dbReference type="AlphaFoldDB" id="A0A1U7CM34"/>
<keyword evidence="8" id="KW-0862">Zinc</keyword>
<gene>
    <name evidence="14" type="primary">rip3_2</name>
    <name evidence="14" type="ORF">BSF38_01438</name>
</gene>
<feature type="transmembrane region" description="Helical" evidence="12">
    <location>
        <begin position="106"/>
        <end position="131"/>
    </location>
</feature>
<keyword evidence="10 14" id="KW-0482">Metalloprotease</keyword>
<keyword evidence="7" id="KW-0378">Hydrolase</keyword>
<dbReference type="STRING" id="1387353.BSF38_01438"/>
<evidence type="ECO:0000256" key="4">
    <source>
        <dbReference type="ARBA" id="ARBA00022670"/>
    </source>
</evidence>
<protein>
    <submittedName>
        <fullName evidence="14">Zinc metalloprotease Rip3</fullName>
    </submittedName>
</protein>
<evidence type="ECO:0000256" key="5">
    <source>
        <dbReference type="ARBA" id="ARBA00022692"/>
    </source>
</evidence>
<dbReference type="GO" id="GO:0008237">
    <property type="term" value="F:metallopeptidase activity"/>
    <property type="evidence" value="ECO:0007669"/>
    <property type="project" value="UniProtKB-KW"/>
</dbReference>
<dbReference type="GO" id="GO:0016020">
    <property type="term" value="C:membrane"/>
    <property type="evidence" value="ECO:0007669"/>
    <property type="project" value="UniProtKB-SubCell"/>
</dbReference>
<dbReference type="Pfam" id="PF02163">
    <property type="entry name" value="Peptidase_M50"/>
    <property type="match status" value="1"/>
</dbReference>
<keyword evidence="5 12" id="KW-0812">Transmembrane</keyword>
<evidence type="ECO:0000256" key="1">
    <source>
        <dbReference type="ARBA" id="ARBA00001947"/>
    </source>
</evidence>
<dbReference type="EMBL" id="CP019082">
    <property type="protein sequence ID" value="APW59977.1"/>
    <property type="molecule type" value="Genomic_DNA"/>
</dbReference>
<comment type="similarity">
    <text evidence="3">Belongs to the peptidase M50B family.</text>
</comment>
<keyword evidence="4 14" id="KW-0645">Protease</keyword>
<keyword evidence="11 12" id="KW-0472">Membrane</keyword>
<dbReference type="PANTHER" id="PTHR39188">
    <property type="entry name" value="MEMBRANE-ASSOCIATED ZINC METALLOPROTEASE M50B"/>
    <property type="match status" value="1"/>
</dbReference>
<evidence type="ECO:0000256" key="7">
    <source>
        <dbReference type="ARBA" id="ARBA00022801"/>
    </source>
</evidence>
<feature type="domain" description="Peptidase M50" evidence="13">
    <location>
        <begin position="57"/>
        <end position="201"/>
    </location>
</feature>
<keyword evidence="6" id="KW-0479">Metal-binding</keyword>
<feature type="transmembrane region" description="Helical" evidence="12">
    <location>
        <begin position="213"/>
        <end position="232"/>
    </location>
</feature>
<comment type="cofactor">
    <cofactor evidence="1">
        <name>Zn(2+)</name>
        <dbReference type="ChEBI" id="CHEBI:29105"/>
    </cofactor>
</comment>
<accession>A0A1U7CM34</accession>
<evidence type="ECO:0000256" key="12">
    <source>
        <dbReference type="SAM" id="Phobius"/>
    </source>
</evidence>
<evidence type="ECO:0000256" key="9">
    <source>
        <dbReference type="ARBA" id="ARBA00022989"/>
    </source>
</evidence>
<keyword evidence="15" id="KW-1185">Reference proteome</keyword>
<evidence type="ECO:0000256" key="2">
    <source>
        <dbReference type="ARBA" id="ARBA00004141"/>
    </source>
</evidence>
<feature type="transmembrane region" description="Helical" evidence="12">
    <location>
        <begin position="163"/>
        <end position="185"/>
    </location>
</feature>
<dbReference type="PANTHER" id="PTHR39188:SF3">
    <property type="entry name" value="STAGE IV SPORULATION PROTEIN FB"/>
    <property type="match status" value="1"/>
</dbReference>